<dbReference type="Gene3D" id="2.60.420.10">
    <property type="entry name" value="Maltose phosphorylase, domain 3"/>
    <property type="match status" value="1"/>
</dbReference>
<keyword evidence="2" id="KW-0328">Glycosyltransferase</keyword>
<dbReference type="PANTHER" id="PTHR11051">
    <property type="entry name" value="GLYCOSYL HYDROLASE-RELATED"/>
    <property type="match status" value="1"/>
</dbReference>
<dbReference type="Pfam" id="PF03633">
    <property type="entry name" value="Glyco_hydro_65C"/>
    <property type="match status" value="1"/>
</dbReference>
<accession>A0A0P6XZA2</accession>
<dbReference type="InterPro" id="IPR011013">
    <property type="entry name" value="Gal_mutarotase_sf_dom"/>
</dbReference>
<gene>
    <name evidence="9" type="ORF">AC812_11685</name>
</gene>
<proteinExistence type="inferred from homology"/>
<evidence type="ECO:0000256" key="3">
    <source>
        <dbReference type="ARBA" id="ARBA00022679"/>
    </source>
</evidence>
<dbReference type="GO" id="GO:0005975">
    <property type="term" value="P:carbohydrate metabolic process"/>
    <property type="evidence" value="ECO:0007669"/>
    <property type="project" value="InterPro"/>
</dbReference>
<dbReference type="RefSeq" id="WP_061918675.1">
    <property type="nucleotide sequence ID" value="NZ_DF967971.1"/>
</dbReference>
<dbReference type="Pfam" id="PF03636">
    <property type="entry name" value="Glyco_hydro_65N"/>
    <property type="match status" value="1"/>
</dbReference>
<keyword evidence="3" id="KW-0808">Transferase</keyword>
<dbReference type="InterPro" id="IPR037018">
    <property type="entry name" value="GH65_N"/>
</dbReference>
<dbReference type="GO" id="GO:0004553">
    <property type="term" value="F:hydrolase activity, hydrolyzing O-glycosyl compounds"/>
    <property type="evidence" value="ECO:0007669"/>
    <property type="project" value="TreeGrafter"/>
</dbReference>
<name>A0A0P6XZA2_9CHLR</name>
<dbReference type="SUPFAM" id="SSF74650">
    <property type="entry name" value="Galactose mutarotase-like"/>
    <property type="match status" value="1"/>
</dbReference>
<evidence type="ECO:0000256" key="5">
    <source>
        <dbReference type="PIRSR" id="PIRSR036289-51"/>
    </source>
</evidence>
<comment type="caution">
    <text evidence="9">The sequence shown here is derived from an EMBL/GenBank/DDBJ whole genome shotgun (WGS) entry which is preliminary data.</text>
</comment>
<dbReference type="Gene3D" id="1.50.10.10">
    <property type="match status" value="1"/>
</dbReference>
<dbReference type="PANTHER" id="PTHR11051:SF8">
    <property type="entry name" value="PROTEIN-GLUCOSYLGALACTOSYLHYDROXYLYSINE GLUCOSIDASE"/>
    <property type="match status" value="1"/>
</dbReference>
<dbReference type="GO" id="GO:0016757">
    <property type="term" value="F:glycosyltransferase activity"/>
    <property type="evidence" value="ECO:0007669"/>
    <property type="project" value="UniProtKB-KW"/>
</dbReference>
<organism evidence="9 10">
    <name type="scientific">Bellilinea caldifistulae</name>
    <dbReference type="NCBI Taxonomy" id="360411"/>
    <lineage>
        <taxon>Bacteria</taxon>
        <taxon>Bacillati</taxon>
        <taxon>Chloroflexota</taxon>
        <taxon>Anaerolineae</taxon>
        <taxon>Anaerolineales</taxon>
        <taxon>Anaerolineaceae</taxon>
        <taxon>Bellilinea</taxon>
    </lineage>
</organism>
<evidence type="ECO:0000259" key="6">
    <source>
        <dbReference type="Pfam" id="PF03632"/>
    </source>
</evidence>
<keyword evidence="10" id="KW-1185">Reference proteome</keyword>
<evidence type="ECO:0000256" key="4">
    <source>
        <dbReference type="PIRSR" id="PIRSR036289-50"/>
    </source>
</evidence>
<evidence type="ECO:0000313" key="10">
    <source>
        <dbReference type="Proteomes" id="UP000050514"/>
    </source>
</evidence>
<dbReference type="InterPro" id="IPR005194">
    <property type="entry name" value="Glyco_hydro_65_C"/>
</dbReference>
<dbReference type="Gene3D" id="2.70.98.40">
    <property type="entry name" value="Glycoside hydrolase, family 65, N-terminal domain"/>
    <property type="match status" value="1"/>
</dbReference>
<dbReference type="Pfam" id="PF03632">
    <property type="entry name" value="Glyco_hydro_65m"/>
    <property type="match status" value="1"/>
</dbReference>
<evidence type="ECO:0000256" key="2">
    <source>
        <dbReference type="ARBA" id="ARBA00022676"/>
    </source>
</evidence>
<dbReference type="InterPro" id="IPR012341">
    <property type="entry name" value="6hp_glycosidase-like_sf"/>
</dbReference>
<dbReference type="PATRIC" id="fig|360411.5.peg.2161"/>
<protein>
    <submittedName>
        <fullName evidence="9">Kojibiose phosphorylase</fullName>
    </submittedName>
</protein>
<comment type="similarity">
    <text evidence="1">Belongs to the glycosyl hydrolase 65 family.</text>
</comment>
<feature type="domain" description="Glycoside hydrolase family 65 central catalytic" evidence="6">
    <location>
        <begin position="297"/>
        <end position="676"/>
    </location>
</feature>
<dbReference type="STRING" id="360411.AC812_11685"/>
<dbReference type="InterPro" id="IPR017045">
    <property type="entry name" value="Malt_Pase/Glycosyl_Hdrlase"/>
</dbReference>
<evidence type="ECO:0000256" key="1">
    <source>
        <dbReference type="ARBA" id="ARBA00006768"/>
    </source>
</evidence>
<dbReference type="InterPro" id="IPR005196">
    <property type="entry name" value="Glyco_hydro_65_N"/>
</dbReference>
<dbReference type="InterPro" id="IPR008928">
    <property type="entry name" value="6-hairpin_glycosidase_sf"/>
</dbReference>
<dbReference type="PIRSF" id="PIRSF036289">
    <property type="entry name" value="Glycosyl_hydrolase_malt_phosph"/>
    <property type="match status" value="1"/>
</dbReference>
<dbReference type="EMBL" id="LGHJ01000017">
    <property type="protein sequence ID" value="KPL74471.1"/>
    <property type="molecule type" value="Genomic_DNA"/>
</dbReference>
<evidence type="ECO:0000259" key="7">
    <source>
        <dbReference type="Pfam" id="PF03633"/>
    </source>
</evidence>
<feature type="binding site" evidence="5">
    <location>
        <begin position="586"/>
        <end position="587"/>
    </location>
    <ligand>
        <name>substrate</name>
    </ligand>
</feature>
<dbReference type="GO" id="GO:0030246">
    <property type="term" value="F:carbohydrate binding"/>
    <property type="evidence" value="ECO:0007669"/>
    <property type="project" value="InterPro"/>
</dbReference>
<sequence length="730" mass="83671">MLNQRNWIITENCFDLKSQNHAETIFTIGNGYLGTRGTHEEHYPGEERTTFIHGVFDDVPIVFTELVNAPDWLDLTLRLGGEWFSLTEGEILSYQRQLDLRNGLLSRRVEWRSPQGARWLLLFERFASLTNPHLLCQRVTIKAFENTTVEARATLSGDTDNLNYKHWDWLGQGLEHNNTWLHLRTRSSGIELGAATRLTVDGGENLEHTAWDTRNAPTLVVTTELKSGDIVEIEKITAFYTSRETTDPQGAARRALETLPKRAWSGLMESHARAWQREWEACDVVIEGDDRAHLAVRFSLFQLLAAAPRQDERVSIGAKALSGYGYRGHVFWDTEIFMLPFFTYTRPEIARNLLSYRFHTLEGARKKARENGFNGAQFAWESAATGEEVTPTWVPHPTDRTKLIRIWTGDIQIHISADVCYAIWQYWQATGDDDFMAHRGAEIFLDVARFWASRAEWNGETGCYEFTDVIGPDEYHDHVDNNAYTNALARWQLSTALKVLDWLEGRYPTKAAELRRSLELDESELTRWREVAEKIYWKQDESNGLIEQFEGYFQRRQIDLQALEPRTQSIQSLLGIEGANEANILKQPDVVMLAYLLPELFDEKTLRVNYEYYNARTDHTFGSSLGPAIHAIIACRVGKPDEAYEHFMRAALADLEDVRGNAHDGIHAASAGGIWQAIVFGFGGLRFEPDGPKTYPCLPRHWRRLVFRIRYRGQPYEFDLCNPQTGVAEG</sequence>
<feature type="binding site" evidence="5">
    <location>
        <begin position="332"/>
        <end position="333"/>
    </location>
    <ligand>
        <name>substrate</name>
    </ligand>
</feature>
<dbReference type="OrthoDB" id="9758855at2"/>
<dbReference type="InterPro" id="IPR005195">
    <property type="entry name" value="Glyco_hydro_65_M"/>
</dbReference>
<evidence type="ECO:0000259" key="8">
    <source>
        <dbReference type="Pfam" id="PF03636"/>
    </source>
</evidence>
<dbReference type="SUPFAM" id="SSF48208">
    <property type="entry name" value="Six-hairpin glycosidases"/>
    <property type="match status" value="1"/>
</dbReference>
<feature type="active site" description="Proton donor" evidence="4">
    <location>
        <position position="474"/>
    </location>
</feature>
<dbReference type="Proteomes" id="UP000050514">
    <property type="component" value="Unassembled WGS sequence"/>
</dbReference>
<feature type="domain" description="Glycoside hydrolase family 65 N-terminal" evidence="8">
    <location>
        <begin position="10"/>
        <end position="243"/>
    </location>
</feature>
<feature type="domain" description="Glycoside hydrolase family 65 C-terminal" evidence="7">
    <location>
        <begin position="690"/>
        <end position="719"/>
    </location>
</feature>
<dbReference type="AlphaFoldDB" id="A0A0P6XZA2"/>
<evidence type="ECO:0000313" key="9">
    <source>
        <dbReference type="EMBL" id="KPL74471.1"/>
    </source>
</evidence>
<reference evidence="9 10" key="1">
    <citation type="submission" date="2015-07" db="EMBL/GenBank/DDBJ databases">
        <title>Draft genome of Bellilinea caldifistulae DSM 17877.</title>
        <authorList>
            <person name="Hemp J."/>
            <person name="Ward L.M."/>
            <person name="Pace L.A."/>
            <person name="Fischer W.W."/>
        </authorList>
    </citation>
    <scope>NUCLEOTIDE SEQUENCE [LARGE SCALE GENOMIC DNA]</scope>
    <source>
        <strain evidence="9 10">GOMI-1</strain>
    </source>
</reference>